<organism evidence="15 16">
    <name type="scientific">Roseococcus suduntuyensis</name>
    <dbReference type="NCBI Taxonomy" id="455361"/>
    <lineage>
        <taxon>Bacteria</taxon>
        <taxon>Pseudomonadati</taxon>
        <taxon>Pseudomonadota</taxon>
        <taxon>Alphaproteobacteria</taxon>
        <taxon>Acetobacterales</taxon>
        <taxon>Roseomonadaceae</taxon>
        <taxon>Roseococcus</taxon>
    </lineage>
</organism>
<evidence type="ECO:0000256" key="8">
    <source>
        <dbReference type="ARBA" id="ARBA00034360"/>
    </source>
</evidence>
<gene>
    <name evidence="15" type="ORF">GGQ83_001099</name>
</gene>
<evidence type="ECO:0000256" key="11">
    <source>
        <dbReference type="ARBA" id="ARBA00047687"/>
    </source>
</evidence>
<accession>A0A840AAX4</accession>
<comment type="function">
    <text evidence="10">Oxygenase that can act as both a histone lysine demethylase and a ribosomal histidine hydroxylase. Is involved in the demethylation of trimethylated 'Lys-9' on histone H3 (H3K9me3), leading to an increase in ribosomal RNA expression. Also catalyzes the hydroxylation of 60S ribosomal protein L27a on 'His-39'. May play an important role in cell growth and survival. May be involved in ribosome biogenesis, most likely during the assembly process of pre-ribosomal particles.</text>
</comment>
<evidence type="ECO:0000256" key="4">
    <source>
        <dbReference type="ARBA" id="ARBA00023004"/>
    </source>
</evidence>
<protein>
    <recommendedName>
        <fullName evidence="6">Ribosomal oxygenase 2</fullName>
    </recommendedName>
    <alternativeName>
        <fullName evidence="7">Bifunctional lysine-specific demethylase and histidyl-hydroxylase MINA</fullName>
    </alternativeName>
    <alternativeName>
        <fullName evidence="8">Histone lysine demethylase MINA</fullName>
    </alternativeName>
    <alternativeName>
        <fullName evidence="9">MYC-induced nuclear antigen</fullName>
    </alternativeName>
</protein>
<dbReference type="GO" id="GO:0051864">
    <property type="term" value="F:histone H3K36 demethylase activity"/>
    <property type="evidence" value="ECO:0007669"/>
    <property type="project" value="TreeGrafter"/>
</dbReference>
<dbReference type="PANTHER" id="PTHR13096:SF7">
    <property type="entry name" value="RIBOSOMAL OXYGENASE 2"/>
    <property type="match status" value="1"/>
</dbReference>
<keyword evidence="16" id="KW-1185">Reference proteome</keyword>
<dbReference type="GO" id="GO:0042254">
    <property type="term" value="P:ribosome biogenesis"/>
    <property type="evidence" value="ECO:0007669"/>
    <property type="project" value="UniProtKB-KW"/>
</dbReference>
<dbReference type="GO" id="GO:0046872">
    <property type="term" value="F:metal ion binding"/>
    <property type="evidence" value="ECO:0007669"/>
    <property type="project" value="UniProtKB-KW"/>
</dbReference>
<evidence type="ECO:0000256" key="2">
    <source>
        <dbReference type="ARBA" id="ARBA00022517"/>
    </source>
</evidence>
<feature type="domain" description="JmjC" evidence="14">
    <location>
        <begin position="106"/>
        <end position="264"/>
    </location>
</feature>
<evidence type="ECO:0000256" key="6">
    <source>
        <dbReference type="ARBA" id="ARBA00034334"/>
    </source>
</evidence>
<proteinExistence type="inferred from homology"/>
<name>A0A840AAX4_9PROT</name>
<comment type="cofactor">
    <cofactor evidence="1">
        <name>Fe(2+)</name>
        <dbReference type="ChEBI" id="CHEBI:29033"/>
    </cofactor>
</comment>
<dbReference type="InterPro" id="IPR003347">
    <property type="entry name" value="JmjC_dom"/>
</dbReference>
<keyword evidence="4" id="KW-0408">Iron</keyword>
<dbReference type="RefSeq" id="WP_184382653.1">
    <property type="nucleotide sequence ID" value="NZ_JACIDJ010000001.1"/>
</dbReference>
<sequence>MSPEGIQSGSQTGSLRHPTTETLGEWAFGVTYGTLGVSEALSMRESRNWRFLPGQGANRFAEVLSTAAIDAHLRTDAARTPRIAMADESQRGSAGVPAEEFTLDDGRVDLPRLLARFDAGASLVVSQFDETHPPLQRLCRGLEKLFLHAVQANLYLTPPAAQGFRTHYDTHDVLVLQVEGRKRWRVWDGEPLPRPTRRTGWTGKLAPEGEPHTLLLEPGDALYIPRGVFHDAATEPGETSLHITLGFLEPSWAEALRQLLDDVEATDPGLRESVPTWRIGEDDLHPALEGTLARLAAPGLAERLQNLLLSHLPQDRQPLPARGLMDRMPEGPLRLADGMHHHVVQGEDGVVALHWPGGVDILTAEQMDDLTALADGAIPRDRDFAAHLWRHGMLERDR</sequence>
<dbReference type="InterPro" id="IPR039994">
    <property type="entry name" value="NO66-like"/>
</dbReference>
<dbReference type="GO" id="GO:0036139">
    <property type="term" value="F:peptidyl-histidine dioxygenase activity"/>
    <property type="evidence" value="ECO:0007669"/>
    <property type="project" value="UniProtKB-EC"/>
</dbReference>
<evidence type="ECO:0000256" key="13">
    <source>
        <dbReference type="SAM" id="MobiDB-lite"/>
    </source>
</evidence>
<dbReference type="PANTHER" id="PTHR13096">
    <property type="entry name" value="MINA53 MYC INDUCED NUCLEAR ANTIGEN"/>
    <property type="match status" value="1"/>
</dbReference>
<dbReference type="SUPFAM" id="SSF51197">
    <property type="entry name" value="Clavaminate synthase-like"/>
    <property type="match status" value="1"/>
</dbReference>
<evidence type="ECO:0000259" key="14">
    <source>
        <dbReference type="PROSITE" id="PS51184"/>
    </source>
</evidence>
<evidence type="ECO:0000256" key="5">
    <source>
        <dbReference type="ARBA" id="ARBA00034314"/>
    </source>
</evidence>
<comment type="catalytic activity">
    <reaction evidence="12">
        <text>L-histidyl-[protein] + 2-oxoglutarate + O2 = (3S)-3-hydroxy-L-histidyl-[protein] + succinate + CO2</text>
        <dbReference type="Rhea" id="RHEA:54256"/>
        <dbReference type="Rhea" id="RHEA-COMP:9745"/>
        <dbReference type="Rhea" id="RHEA-COMP:13840"/>
        <dbReference type="ChEBI" id="CHEBI:15379"/>
        <dbReference type="ChEBI" id="CHEBI:16526"/>
        <dbReference type="ChEBI" id="CHEBI:16810"/>
        <dbReference type="ChEBI" id="CHEBI:29979"/>
        <dbReference type="ChEBI" id="CHEBI:30031"/>
        <dbReference type="ChEBI" id="CHEBI:138021"/>
        <dbReference type="EC" id="1.14.11.79"/>
    </reaction>
</comment>
<comment type="similarity">
    <text evidence="5">Belongs to the ROX family. MINA53 subfamily.</text>
</comment>
<dbReference type="PROSITE" id="PS51184">
    <property type="entry name" value="JMJC"/>
    <property type="match status" value="1"/>
</dbReference>
<reference evidence="15 16" key="1">
    <citation type="submission" date="2020-08" db="EMBL/GenBank/DDBJ databases">
        <title>Genomic Encyclopedia of Type Strains, Phase IV (KMG-IV): sequencing the most valuable type-strain genomes for metagenomic binning, comparative biology and taxonomic classification.</title>
        <authorList>
            <person name="Goeker M."/>
        </authorList>
    </citation>
    <scope>NUCLEOTIDE SEQUENCE [LARGE SCALE GENOMIC DNA]</scope>
    <source>
        <strain evidence="15 16">DSM 19979</strain>
    </source>
</reference>
<evidence type="ECO:0000313" key="15">
    <source>
        <dbReference type="EMBL" id="MBB3897673.1"/>
    </source>
</evidence>
<dbReference type="Pfam" id="PF08007">
    <property type="entry name" value="JmjC_2"/>
    <property type="match status" value="1"/>
</dbReference>
<dbReference type="Proteomes" id="UP000553193">
    <property type="component" value="Unassembled WGS sequence"/>
</dbReference>
<evidence type="ECO:0000256" key="1">
    <source>
        <dbReference type="ARBA" id="ARBA00001954"/>
    </source>
</evidence>
<keyword evidence="3" id="KW-0479">Metal-binding</keyword>
<dbReference type="EMBL" id="JACIDJ010000001">
    <property type="protein sequence ID" value="MBB3897673.1"/>
    <property type="molecule type" value="Genomic_DNA"/>
</dbReference>
<evidence type="ECO:0000256" key="10">
    <source>
        <dbReference type="ARBA" id="ARBA00046256"/>
    </source>
</evidence>
<dbReference type="Gene3D" id="2.60.120.650">
    <property type="entry name" value="Cupin"/>
    <property type="match status" value="1"/>
</dbReference>
<feature type="region of interest" description="Disordered" evidence="13">
    <location>
        <begin position="1"/>
        <end position="20"/>
    </location>
</feature>
<evidence type="ECO:0000256" key="9">
    <source>
        <dbReference type="ARBA" id="ARBA00034372"/>
    </source>
</evidence>
<evidence type="ECO:0000256" key="12">
    <source>
        <dbReference type="ARBA" id="ARBA00049465"/>
    </source>
</evidence>
<dbReference type="AlphaFoldDB" id="A0A840AAX4"/>
<evidence type="ECO:0000256" key="7">
    <source>
        <dbReference type="ARBA" id="ARBA00034359"/>
    </source>
</evidence>
<comment type="catalytic activity">
    <reaction evidence="11">
        <text>L-histidyl-[ribosomal protein uL15] + 2-oxoglutarate + O2 = (3S)-3-hydroxy-L-histidyl-[ribosomal protein uL15] + succinate + CO2</text>
        <dbReference type="Rhea" id="RHEA:54024"/>
        <dbReference type="Rhea" id="RHEA-COMP:13760"/>
        <dbReference type="Rhea" id="RHEA-COMP:13761"/>
        <dbReference type="ChEBI" id="CHEBI:15379"/>
        <dbReference type="ChEBI" id="CHEBI:16526"/>
        <dbReference type="ChEBI" id="CHEBI:16810"/>
        <dbReference type="ChEBI" id="CHEBI:29979"/>
        <dbReference type="ChEBI" id="CHEBI:30031"/>
        <dbReference type="ChEBI" id="CHEBI:138021"/>
    </reaction>
</comment>
<evidence type="ECO:0000313" key="16">
    <source>
        <dbReference type="Proteomes" id="UP000553193"/>
    </source>
</evidence>
<keyword evidence="2" id="KW-0690">Ribosome biogenesis</keyword>
<dbReference type="GO" id="GO:0032453">
    <property type="term" value="F:histone H3K4 demethylase activity"/>
    <property type="evidence" value="ECO:0007669"/>
    <property type="project" value="TreeGrafter"/>
</dbReference>
<evidence type="ECO:0000256" key="3">
    <source>
        <dbReference type="ARBA" id="ARBA00022723"/>
    </source>
</evidence>
<feature type="compositionally biased region" description="Polar residues" evidence="13">
    <location>
        <begin position="1"/>
        <end position="14"/>
    </location>
</feature>
<comment type="caution">
    <text evidence="15">The sequence shown here is derived from an EMBL/GenBank/DDBJ whole genome shotgun (WGS) entry which is preliminary data.</text>
</comment>